<evidence type="ECO:0000313" key="2">
    <source>
        <dbReference type="EMBL" id="JAD58976.1"/>
    </source>
</evidence>
<reference evidence="2" key="1">
    <citation type="submission" date="2014-09" db="EMBL/GenBank/DDBJ databases">
        <authorList>
            <person name="Magalhaes I.L.F."/>
            <person name="Oliveira U."/>
            <person name="Santos F.R."/>
            <person name="Vidigal T.H.D.A."/>
            <person name="Brescovit A.D."/>
            <person name="Santos A.J."/>
        </authorList>
    </citation>
    <scope>NUCLEOTIDE SEQUENCE</scope>
    <source>
        <tissue evidence="2">Shoot tissue taken approximately 20 cm above the soil surface</tissue>
    </source>
</reference>
<dbReference type="EMBL" id="GBRH01238919">
    <property type="protein sequence ID" value="JAD58976.1"/>
    <property type="molecule type" value="Transcribed_RNA"/>
</dbReference>
<dbReference type="AlphaFoldDB" id="A0A0A9B6I8"/>
<keyword evidence="1" id="KW-1133">Transmembrane helix</keyword>
<feature type="transmembrane region" description="Helical" evidence="1">
    <location>
        <begin position="21"/>
        <end position="41"/>
    </location>
</feature>
<protein>
    <submittedName>
        <fullName evidence="2">Uncharacterized protein</fullName>
    </submittedName>
</protein>
<keyword evidence="1" id="KW-0472">Membrane</keyword>
<name>A0A0A9B6I8_ARUDO</name>
<keyword evidence="1" id="KW-0812">Transmembrane</keyword>
<evidence type="ECO:0000256" key="1">
    <source>
        <dbReference type="SAM" id="Phobius"/>
    </source>
</evidence>
<proteinExistence type="predicted"/>
<reference evidence="2" key="2">
    <citation type="journal article" date="2015" name="Data Brief">
        <title>Shoot transcriptome of the giant reed, Arundo donax.</title>
        <authorList>
            <person name="Barrero R.A."/>
            <person name="Guerrero F.D."/>
            <person name="Moolhuijzen P."/>
            <person name="Goolsby J.A."/>
            <person name="Tidwell J."/>
            <person name="Bellgard S.E."/>
            <person name="Bellgard M.I."/>
        </authorList>
    </citation>
    <scope>NUCLEOTIDE SEQUENCE</scope>
    <source>
        <tissue evidence="2">Shoot tissue taken approximately 20 cm above the soil surface</tissue>
    </source>
</reference>
<organism evidence="2">
    <name type="scientific">Arundo donax</name>
    <name type="common">Giant reed</name>
    <name type="synonym">Donax arundinaceus</name>
    <dbReference type="NCBI Taxonomy" id="35708"/>
    <lineage>
        <taxon>Eukaryota</taxon>
        <taxon>Viridiplantae</taxon>
        <taxon>Streptophyta</taxon>
        <taxon>Embryophyta</taxon>
        <taxon>Tracheophyta</taxon>
        <taxon>Spermatophyta</taxon>
        <taxon>Magnoliopsida</taxon>
        <taxon>Liliopsida</taxon>
        <taxon>Poales</taxon>
        <taxon>Poaceae</taxon>
        <taxon>PACMAD clade</taxon>
        <taxon>Arundinoideae</taxon>
        <taxon>Arundineae</taxon>
        <taxon>Arundo</taxon>
    </lineage>
</organism>
<sequence>MLRKVLNKTIANLEHHDDHIFFPKVMVIVYSPFGSFIALFASDAH</sequence>
<accession>A0A0A9B6I8</accession>